<evidence type="ECO:0000313" key="2">
    <source>
        <dbReference type="EMBL" id="MFH6983512.1"/>
    </source>
</evidence>
<feature type="transmembrane region" description="Helical" evidence="1">
    <location>
        <begin position="173"/>
        <end position="195"/>
    </location>
</feature>
<dbReference type="Proteomes" id="UP001610063">
    <property type="component" value="Unassembled WGS sequence"/>
</dbReference>
<keyword evidence="1" id="KW-0812">Transmembrane</keyword>
<reference evidence="2 3" key="1">
    <citation type="journal article" date="2013" name="Int. J. Syst. Evol. Microbiol.">
        <title>Marinoscillum luteum sp. nov., isolated from marine sediment.</title>
        <authorList>
            <person name="Cha I.T."/>
            <person name="Park S.J."/>
            <person name="Kim S.J."/>
            <person name="Kim J.G."/>
            <person name="Jung M.Y."/>
            <person name="Shin K.S."/>
            <person name="Kwon K.K."/>
            <person name="Yang S.H."/>
            <person name="Seo Y.S."/>
            <person name="Rhee S.K."/>
        </authorList>
    </citation>
    <scope>NUCLEOTIDE SEQUENCE [LARGE SCALE GENOMIC DNA]</scope>
    <source>
        <strain evidence="2 3">KCTC 23939</strain>
    </source>
</reference>
<protein>
    <submittedName>
        <fullName evidence="2">DUF2306 domain-containing protein</fullName>
    </submittedName>
</protein>
<feature type="transmembrane region" description="Helical" evidence="1">
    <location>
        <begin position="109"/>
        <end position="128"/>
    </location>
</feature>
<feature type="transmembrane region" description="Helical" evidence="1">
    <location>
        <begin position="215"/>
        <end position="232"/>
    </location>
</feature>
<keyword evidence="1" id="KW-1133">Transmembrane helix</keyword>
<comment type="caution">
    <text evidence="2">The sequence shown here is derived from an EMBL/GenBank/DDBJ whole genome shotgun (WGS) entry which is preliminary data.</text>
</comment>
<evidence type="ECO:0000256" key="1">
    <source>
        <dbReference type="SAM" id="Phobius"/>
    </source>
</evidence>
<dbReference type="Pfam" id="PF10067">
    <property type="entry name" value="DUF2306"/>
    <property type="match status" value="1"/>
</dbReference>
<organism evidence="2 3">
    <name type="scientific">Marinoscillum luteum</name>
    <dbReference type="NCBI Taxonomy" id="861051"/>
    <lineage>
        <taxon>Bacteria</taxon>
        <taxon>Pseudomonadati</taxon>
        <taxon>Bacteroidota</taxon>
        <taxon>Cytophagia</taxon>
        <taxon>Cytophagales</taxon>
        <taxon>Reichenbachiellaceae</taxon>
        <taxon>Marinoscillum</taxon>
    </lineage>
</organism>
<gene>
    <name evidence="2" type="ORF">ACHKAR_08690</name>
</gene>
<dbReference type="RefSeq" id="WP_395417071.1">
    <property type="nucleotide sequence ID" value="NZ_JBIPKE010000015.1"/>
</dbReference>
<feature type="transmembrane region" description="Helical" evidence="1">
    <location>
        <begin position="75"/>
        <end position="97"/>
    </location>
</feature>
<accession>A0ABW7N825</accession>
<evidence type="ECO:0000313" key="3">
    <source>
        <dbReference type="Proteomes" id="UP001610063"/>
    </source>
</evidence>
<feature type="transmembrane region" description="Helical" evidence="1">
    <location>
        <begin position="24"/>
        <end position="44"/>
    </location>
</feature>
<name>A0ABW7N825_9BACT</name>
<feature type="transmembrane region" description="Helical" evidence="1">
    <location>
        <begin position="140"/>
        <end position="161"/>
    </location>
</feature>
<dbReference type="EMBL" id="JBIPKE010000015">
    <property type="protein sequence ID" value="MFH6983512.1"/>
    <property type="molecule type" value="Genomic_DNA"/>
</dbReference>
<keyword evidence="3" id="KW-1185">Reference proteome</keyword>
<dbReference type="InterPro" id="IPR018750">
    <property type="entry name" value="DUF2306_membrane"/>
</dbReference>
<keyword evidence="1" id="KW-0472">Membrane</keyword>
<feature type="transmembrane region" description="Helical" evidence="1">
    <location>
        <begin position="244"/>
        <end position="268"/>
    </location>
</feature>
<sequence length="271" mass="29805">MSMITQPTLVRDHSSKLLSGSAKVWFLFAVAGQLIFVFHILHFYGGATIKGDLAAWNEILYHGIITGDTMGNVALGIHLLLAAIITLGGPIQLTPWVQTHMRRFHRWNGRAYVVTAIVISLSGLYMIFGRGAVGGPVMGAGNTLNALMIMVCAVMTMYFAMMGKLDVHRHWALRLYLVVSGVWFFRVGFGLWILIHQGAPGHTDTFDGPFDIFLAFGHTLIPVALLQLYFWVKEKGGPPSRKTMTLGLVVLTALMAGGIFMATVIFWLPNS</sequence>
<proteinExistence type="predicted"/>